<proteinExistence type="predicted"/>
<evidence type="ECO:0000256" key="1">
    <source>
        <dbReference type="SAM" id="MobiDB-lite"/>
    </source>
</evidence>
<gene>
    <name evidence="2" type="ORF">EX30DRAFT_337871</name>
</gene>
<dbReference type="InParanoid" id="A0A4S2N8K0"/>
<keyword evidence="3" id="KW-1185">Reference proteome</keyword>
<reference evidence="2 3" key="1">
    <citation type="submission" date="2019-04" db="EMBL/GenBank/DDBJ databases">
        <title>Comparative genomics and transcriptomics to analyze fruiting body development in filamentous ascomycetes.</title>
        <authorList>
            <consortium name="DOE Joint Genome Institute"/>
            <person name="Lutkenhaus R."/>
            <person name="Traeger S."/>
            <person name="Breuer J."/>
            <person name="Kuo A."/>
            <person name="Lipzen A."/>
            <person name="Pangilinan J."/>
            <person name="Dilworth D."/>
            <person name="Sandor L."/>
            <person name="Poggeler S."/>
            <person name="Barry K."/>
            <person name="Grigoriev I.V."/>
            <person name="Nowrousian M."/>
        </authorList>
    </citation>
    <scope>NUCLEOTIDE SEQUENCE [LARGE SCALE GENOMIC DNA]</scope>
    <source>
        <strain evidence="2 3">CBS 389.68</strain>
    </source>
</reference>
<evidence type="ECO:0000313" key="2">
    <source>
        <dbReference type="EMBL" id="TGZ85524.1"/>
    </source>
</evidence>
<feature type="compositionally biased region" description="Low complexity" evidence="1">
    <location>
        <begin position="1"/>
        <end position="39"/>
    </location>
</feature>
<sequence length="221" mass="25163">MPPIRTTPRTHRTFPITTTTGTTTTNSHRTRHTTTNSSSDPCPRPLLRRNRHAFPLTIPLEPSALYSLPLIHANIITDLHSVQRLWLVYGPSSRPVKPAMMNVDDLSLAHQFIMECSQREKRARAELCRIARQARDNVNDDYDCTLLLGLGNATLSDVLKALWALEKELTKALLWLLGLGKWEEDLRGWRTSDEEDSQVESDVTYGWHLSELRKNGGKRVD</sequence>
<organism evidence="2 3">
    <name type="scientific">Ascodesmis nigricans</name>
    <dbReference type="NCBI Taxonomy" id="341454"/>
    <lineage>
        <taxon>Eukaryota</taxon>
        <taxon>Fungi</taxon>
        <taxon>Dikarya</taxon>
        <taxon>Ascomycota</taxon>
        <taxon>Pezizomycotina</taxon>
        <taxon>Pezizomycetes</taxon>
        <taxon>Pezizales</taxon>
        <taxon>Ascodesmidaceae</taxon>
        <taxon>Ascodesmis</taxon>
    </lineage>
</organism>
<dbReference type="EMBL" id="ML220112">
    <property type="protein sequence ID" value="TGZ85524.1"/>
    <property type="molecule type" value="Genomic_DNA"/>
</dbReference>
<dbReference type="AlphaFoldDB" id="A0A4S2N8K0"/>
<feature type="region of interest" description="Disordered" evidence="1">
    <location>
        <begin position="1"/>
        <end position="46"/>
    </location>
</feature>
<name>A0A4S2N8K0_9PEZI</name>
<dbReference type="Proteomes" id="UP000298138">
    <property type="component" value="Unassembled WGS sequence"/>
</dbReference>
<accession>A0A4S2N8K0</accession>
<protein>
    <submittedName>
        <fullName evidence="2">Uncharacterized protein</fullName>
    </submittedName>
</protein>
<evidence type="ECO:0000313" key="3">
    <source>
        <dbReference type="Proteomes" id="UP000298138"/>
    </source>
</evidence>